<dbReference type="EMBL" id="UIGB01000001">
    <property type="protein sequence ID" value="SUU84958.1"/>
    <property type="molecule type" value="Genomic_DNA"/>
</dbReference>
<dbReference type="OrthoDB" id="8266195at2"/>
<feature type="transmembrane region" description="Helical" evidence="2">
    <location>
        <begin position="86"/>
        <end position="108"/>
    </location>
</feature>
<keyword evidence="2" id="KW-1133">Transmembrane helix</keyword>
<evidence type="ECO:0000256" key="2">
    <source>
        <dbReference type="SAM" id="Phobius"/>
    </source>
</evidence>
<evidence type="ECO:0000313" key="3">
    <source>
        <dbReference type="EMBL" id="SUU84958.1"/>
    </source>
</evidence>
<feature type="transmembrane region" description="Helical" evidence="2">
    <location>
        <begin position="27"/>
        <end position="46"/>
    </location>
</feature>
<evidence type="ECO:0000256" key="1">
    <source>
        <dbReference type="SAM" id="MobiDB-lite"/>
    </source>
</evidence>
<organism evidence="3 4">
    <name type="scientific">Afipia felis</name>
    <name type="common">Cat scratch disease bacillus</name>
    <dbReference type="NCBI Taxonomy" id="1035"/>
    <lineage>
        <taxon>Bacteria</taxon>
        <taxon>Pseudomonadati</taxon>
        <taxon>Pseudomonadota</taxon>
        <taxon>Alphaproteobacteria</taxon>
        <taxon>Hyphomicrobiales</taxon>
        <taxon>Nitrobacteraceae</taxon>
        <taxon>Afipia</taxon>
    </lineage>
</organism>
<keyword evidence="2" id="KW-0812">Transmembrane</keyword>
<dbReference type="AlphaFoldDB" id="A0A380W7M7"/>
<proteinExistence type="predicted"/>
<evidence type="ECO:0000313" key="4">
    <source>
        <dbReference type="Proteomes" id="UP000254343"/>
    </source>
</evidence>
<protein>
    <submittedName>
        <fullName evidence="3">Uncharacterized protein</fullName>
    </submittedName>
</protein>
<accession>A0A380W7M7</accession>
<keyword evidence="2" id="KW-0472">Membrane</keyword>
<reference evidence="3 4" key="1">
    <citation type="submission" date="2018-06" db="EMBL/GenBank/DDBJ databases">
        <authorList>
            <consortium name="Pathogen Informatics"/>
            <person name="Doyle S."/>
        </authorList>
    </citation>
    <scope>NUCLEOTIDE SEQUENCE [LARGE SCALE GENOMIC DNA]</scope>
    <source>
        <strain evidence="3 4">NCTC12722</strain>
    </source>
</reference>
<feature type="transmembrane region" description="Helical" evidence="2">
    <location>
        <begin position="52"/>
        <end position="74"/>
    </location>
</feature>
<sequence length="118" mass="12895">MSRRNKQAAVGRNEQPKPRTVAKTPQLIWAIILISIVVTIVTELRIAGRGDAWLSVVVAYTAFVLNIACSALGLQTPQRFWWAGNLFVGVLTMTFIGAPTVPSALWTAGRVLLSRFST</sequence>
<dbReference type="RefSeq" id="WP_002715783.1">
    <property type="nucleotide sequence ID" value="NZ_UFSI01000001.1"/>
</dbReference>
<gene>
    <name evidence="3" type="ORF">NCTC12722_02162</name>
</gene>
<feature type="region of interest" description="Disordered" evidence="1">
    <location>
        <begin position="1"/>
        <end position="21"/>
    </location>
</feature>
<dbReference type="Proteomes" id="UP000254343">
    <property type="component" value="Unassembled WGS sequence"/>
</dbReference>
<name>A0A380W7M7_AFIFE</name>